<evidence type="ECO:0000256" key="3">
    <source>
        <dbReference type="PROSITE-ProRule" id="PRU00332"/>
    </source>
</evidence>
<dbReference type="Gene3D" id="3.30.70.330">
    <property type="match status" value="1"/>
</dbReference>
<dbReference type="SMART" id="SM00715">
    <property type="entry name" value="LA"/>
    <property type="match status" value="1"/>
</dbReference>
<dbReference type="InterPro" id="IPR036390">
    <property type="entry name" value="WH_DNA-bd_sf"/>
</dbReference>
<dbReference type="PANTHER" id="PTHR22792:SF131">
    <property type="entry name" value="LA-RELATED PROTEIN LARP4B"/>
    <property type="match status" value="1"/>
</dbReference>
<feature type="region of interest" description="Disordered" evidence="4">
    <location>
        <begin position="504"/>
        <end position="607"/>
    </location>
</feature>
<feature type="region of interest" description="Disordered" evidence="4">
    <location>
        <begin position="360"/>
        <end position="457"/>
    </location>
</feature>
<evidence type="ECO:0008006" key="9">
    <source>
        <dbReference type="Google" id="ProtNLM"/>
    </source>
</evidence>
<feature type="compositionally biased region" description="Polar residues" evidence="4">
    <location>
        <begin position="742"/>
        <end position="754"/>
    </location>
</feature>
<dbReference type="InterPro" id="IPR045180">
    <property type="entry name" value="La_dom_prot"/>
</dbReference>
<dbReference type="OrthoDB" id="10046764at2759"/>
<feature type="region of interest" description="Disordered" evidence="4">
    <location>
        <begin position="631"/>
        <end position="658"/>
    </location>
</feature>
<comment type="caution">
    <text evidence="7">The sequence shown here is derived from an EMBL/GenBank/DDBJ whole genome shotgun (WGS) entry which is preliminary data.</text>
</comment>
<feature type="compositionally biased region" description="Low complexity" evidence="4">
    <location>
        <begin position="579"/>
        <end position="589"/>
    </location>
</feature>
<dbReference type="Pfam" id="PF05383">
    <property type="entry name" value="La"/>
    <property type="match status" value="1"/>
</dbReference>
<protein>
    <recommendedName>
        <fullName evidence="9">HTH La-type RNA-binding domain-containing protein</fullName>
    </recommendedName>
</protein>
<proteinExistence type="predicted"/>
<dbReference type="Pfam" id="PF26088">
    <property type="entry name" value="RRM_LARP4"/>
    <property type="match status" value="1"/>
</dbReference>
<evidence type="ECO:0000313" key="8">
    <source>
        <dbReference type="Proteomes" id="UP000625711"/>
    </source>
</evidence>
<feature type="domain" description="RRM" evidence="5">
    <location>
        <begin position="183"/>
        <end position="258"/>
    </location>
</feature>
<dbReference type="InterPro" id="IPR012677">
    <property type="entry name" value="Nucleotide-bd_a/b_plait_sf"/>
</dbReference>
<keyword evidence="2 3" id="KW-0694">RNA-binding</keyword>
<keyword evidence="8" id="KW-1185">Reference proteome</keyword>
<accession>A0A834I3T6</accession>
<dbReference type="InterPro" id="IPR035979">
    <property type="entry name" value="RBD_domain_sf"/>
</dbReference>
<feature type="compositionally biased region" description="Low complexity" evidence="4">
    <location>
        <begin position="518"/>
        <end position="543"/>
    </location>
</feature>
<keyword evidence="1" id="KW-0597">Phosphoprotein</keyword>
<organism evidence="7 8">
    <name type="scientific">Rhynchophorus ferrugineus</name>
    <name type="common">Red palm weevil</name>
    <name type="synonym">Curculio ferrugineus</name>
    <dbReference type="NCBI Taxonomy" id="354439"/>
    <lineage>
        <taxon>Eukaryota</taxon>
        <taxon>Metazoa</taxon>
        <taxon>Ecdysozoa</taxon>
        <taxon>Arthropoda</taxon>
        <taxon>Hexapoda</taxon>
        <taxon>Insecta</taxon>
        <taxon>Pterygota</taxon>
        <taxon>Neoptera</taxon>
        <taxon>Endopterygota</taxon>
        <taxon>Coleoptera</taxon>
        <taxon>Polyphaga</taxon>
        <taxon>Cucujiformia</taxon>
        <taxon>Curculionidae</taxon>
        <taxon>Dryophthorinae</taxon>
        <taxon>Rhynchophorus</taxon>
    </lineage>
</organism>
<feature type="region of interest" description="Disordered" evidence="4">
    <location>
        <begin position="668"/>
        <end position="687"/>
    </location>
</feature>
<dbReference type="GO" id="GO:0005829">
    <property type="term" value="C:cytosol"/>
    <property type="evidence" value="ECO:0007669"/>
    <property type="project" value="TreeGrafter"/>
</dbReference>
<dbReference type="PROSITE" id="PS50102">
    <property type="entry name" value="RRM"/>
    <property type="match status" value="1"/>
</dbReference>
<dbReference type="PANTHER" id="PTHR22792">
    <property type="entry name" value="LUPUS LA PROTEIN-RELATED"/>
    <property type="match status" value="1"/>
</dbReference>
<dbReference type="InterPro" id="IPR006630">
    <property type="entry name" value="La_HTH"/>
</dbReference>
<dbReference type="InterPro" id="IPR036388">
    <property type="entry name" value="WH-like_DNA-bd_sf"/>
</dbReference>
<dbReference type="PROSITE" id="PS50961">
    <property type="entry name" value="HTH_LA"/>
    <property type="match status" value="1"/>
</dbReference>
<dbReference type="AlphaFoldDB" id="A0A834I3T6"/>
<sequence>MNGEGAKHSSGAAYVNAVPDPSGTSMAGPPGGAVAPHQTHIHHHEYIPPTQGPVVPVQHVPIVNGVAEIADGSMMGPQEASGPTAHPAQSQQPPSSSYSLTQLKQMLSQQLEYYFSRENLANDTYLLSQMDNDQYVPIWTVANFNQVKKLTKDIKLITEVLRESPNVQVDEEGLKVRPNHKRCIVILREIPDNTPLEEVKNLFSGENCPRVISCEFAHNGSWYVTFESDDDAQKAYRFLREEVRVFQGRPIMARIKAKPMCRPIVPVVPPPPPKNGFRATPPPQAVFETAAFPAGQQRFVYANGAPGQPVTAAQAAYNQMVYPSPFQQQQFPYMAWAPSAPSYFDLSSVFQVNGLAPQAYKHQSYRPTPGRPRNKQRNAPQQQQQQQTGSSEQQQGPSNSQQTRVPSTAQQGAGHRAASPTHAHQNHQFSGGHPSNGNVKTSSKVSGGECAAPRASLEPQEAVGAHYISASMPPMAAVPILHPDSRLDMFSYVAAPPLFGIKEAQRHRRKKRDEEPANGSSSSGGISSNANGQSTTQTQTHSQAIKSQFDFVDEAFPPLPGLDANGPLPGKHHHHQQQHIHQAQQTQSHAEGSTQTVNHSGGSLGESASAAAWGENRLADVVKGVAKAKIKGEGPGKEAGGVGEGEASPRAVSPKLSVAEKKEEVVAVNSSAGSPPDSPHSFKSKPISATTTTKCTMADKSTKTDDALLNGCDQDLGPLCPTTTNAATMTTVISPTEAPARPSNTITSNSIYSRQDSKGGCPQPVQAPSPPLPESQGHPPRMSYAQVAQHHRDNQGKPAKQQPPNEKTPTEVGGAVQTTTSKGVAAIVTPQAQGVRSTPPQQPAERDTSVKENRDAGHKVGGARANPSNRQGGHDRPPRRKQEARQSQLRDYATPRSPK</sequence>
<dbReference type="GO" id="GO:0003730">
    <property type="term" value="F:mRNA 3'-UTR binding"/>
    <property type="evidence" value="ECO:0007669"/>
    <property type="project" value="TreeGrafter"/>
</dbReference>
<feature type="compositionally biased region" description="Low complexity" evidence="4">
    <location>
        <begin position="381"/>
        <end position="396"/>
    </location>
</feature>
<feature type="compositionally biased region" description="Polar residues" evidence="4">
    <location>
        <begin position="590"/>
        <end position="599"/>
    </location>
</feature>
<evidence type="ECO:0000256" key="4">
    <source>
        <dbReference type="SAM" id="MobiDB-lite"/>
    </source>
</evidence>
<dbReference type="Gene3D" id="1.10.10.10">
    <property type="entry name" value="Winged helix-like DNA-binding domain superfamily/Winged helix DNA-binding domain"/>
    <property type="match status" value="1"/>
</dbReference>
<evidence type="ECO:0000256" key="2">
    <source>
        <dbReference type="ARBA" id="ARBA00022884"/>
    </source>
</evidence>
<dbReference type="GO" id="GO:0045727">
    <property type="term" value="P:positive regulation of translation"/>
    <property type="evidence" value="ECO:0007669"/>
    <property type="project" value="TreeGrafter"/>
</dbReference>
<evidence type="ECO:0000259" key="6">
    <source>
        <dbReference type="PROSITE" id="PS50961"/>
    </source>
</evidence>
<dbReference type="EMBL" id="JAACXV010013767">
    <property type="protein sequence ID" value="KAF7272434.1"/>
    <property type="molecule type" value="Genomic_DNA"/>
</dbReference>
<feature type="compositionally biased region" description="Low complexity" evidence="4">
    <location>
        <begin position="87"/>
        <end position="99"/>
    </location>
</feature>
<dbReference type="CDD" id="cd12430">
    <property type="entry name" value="RRM_LARP4_5_like"/>
    <property type="match status" value="1"/>
</dbReference>
<gene>
    <name evidence="7" type="ORF">GWI33_014780</name>
</gene>
<feature type="compositionally biased region" description="Polar residues" evidence="4">
    <location>
        <begin position="422"/>
        <end position="445"/>
    </location>
</feature>
<dbReference type="SUPFAM" id="SSF46785">
    <property type="entry name" value="Winged helix' DNA-binding domain"/>
    <property type="match status" value="1"/>
</dbReference>
<feature type="domain" description="HTH La-type RNA-binding" evidence="6">
    <location>
        <begin position="97"/>
        <end position="186"/>
    </location>
</feature>
<dbReference type="InterPro" id="IPR000504">
    <property type="entry name" value="RRM_dom"/>
</dbReference>
<evidence type="ECO:0000313" key="7">
    <source>
        <dbReference type="EMBL" id="KAF7272434.1"/>
    </source>
</evidence>
<feature type="compositionally biased region" description="Basic and acidic residues" evidence="4">
    <location>
        <begin position="872"/>
        <end position="884"/>
    </location>
</feature>
<reference evidence="7" key="1">
    <citation type="submission" date="2020-08" db="EMBL/GenBank/DDBJ databases">
        <title>Genome sequencing and assembly of the red palm weevil Rhynchophorus ferrugineus.</title>
        <authorList>
            <person name="Dias G.B."/>
            <person name="Bergman C.M."/>
            <person name="Manee M."/>
        </authorList>
    </citation>
    <scope>NUCLEOTIDE SEQUENCE</scope>
    <source>
        <strain evidence="7">AA-2017</strain>
        <tissue evidence="7">Whole larva</tissue>
    </source>
</reference>
<dbReference type="Proteomes" id="UP000625711">
    <property type="component" value="Unassembled WGS sequence"/>
</dbReference>
<dbReference type="SMART" id="SM00360">
    <property type="entry name" value="RRM"/>
    <property type="match status" value="1"/>
</dbReference>
<dbReference type="GO" id="GO:0010494">
    <property type="term" value="C:cytoplasmic stress granule"/>
    <property type="evidence" value="ECO:0007669"/>
    <property type="project" value="TreeGrafter"/>
</dbReference>
<feature type="compositionally biased region" description="Polar residues" evidence="4">
    <location>
        <begin position="830"/>
        <end position="839"/>
    </location>
</feature>
<dbReference type="SUPFAM" id="SSF54928">
    <property type="entry name" value="RNA-binding domain, RBD"/>
    <property type="match status" value="1"/>
</dbReference>
<name>A0A834I3T6_RHYFE</name>
<feature type="region of interest" description="Disordered" evidence="4">
    <location>
        <begin position="1"/>
        <end position="37"/>
    </location>
</feature>
<feature type="compositionally biased region" description="Polar residues" evidence="4">
    <location>
        <begin position="397"/>
        <end position="411"/>
    </location>
</feature>
<evidence type="ECO:0000259" key="5">
    <source>
        <dbReference type="PROSITE" id="PS50102"/>
    </source>
</evidence>
<feature type="region of interest" description="Disordered" evidence="4">
    <location>
        <begin position="73"/>
        <end position="100"/>
    </location>
</feature>
<evidence type="ECO:0000256" key="1">
    <source>
        <dbReference type="ARBA" id="ARBA00022553"/>
    </source>
</evidence>
<dbReference type="CDD" id="cd08031">
    <property type="entry name" value="LARP_4_5_like"/>
    <property type="match status" value="1"/>
</dbReference>
<feature type="region of interest" description="Disordered" evidence="4">
    <location>
        <begin position="732"/>
        <end position="899"/>
    </location>
</feature>
<feature type="compositionally biased region" description="Basic and acidic residues" evidence="4">
    <location>
        <begin position="844"/>
        <end position="858"/>
    </location>
</feature>
<dbReference type="InterPro" id="IPR058699">
    <property type="entry name" value="RRM_LARP4/4B"/>
</dbReference>